<protein>
    <submittedName>
        <fullName evidence="1">Uncharacterized protein</fullName>
    </submittedName>
</protein>
<evidence type="ECO:0000313" key="1">
    <source>
        <dbReference type="EMBL" id="EAR52715.1"/>
    </source>
</evidence>
<organism evidence="1 2">
    <name type="scientific">Oceanicola granulosus (strain ATCC BAA-861 / DSM 15982 / KCTC 12143 / HTCC2516)</name>
    <dbReference type="NCBI Taxonomy" id="314256"/>
    <lineage>
        <taxon>Bacteria</taxon>
        <taxon>Pseudomonadati</taxon>
        <taxon>Pseudomonadota</taxon>
        <taxon>Alphaproteobacteria</taxon>
        <taxon>Rhodobacterales</taxon>
        <taxon>Roseobacteraceae</taxon>
        <taxon>Oceanicola</taxon>
    </lineage>
</organism>
<dbReference type="InterPro" id="IPR036278">
    <property type="entry name" value="Sialidase_sf"/>
</dbReference>
<comment type="caution">
    <text evidence="1">The sequence shown here is derived from an EMBL/GenBank/DDBJ whole genome shotgun (WGS) entry which is preliminary data.</text>
</comment>
<dbReference type="SUPFAM" id="SSF50939">
    <property type="entry name" value="Sialidases"/>
    <property type="match status" value="1"/>
</dbReference>
<accession>Q2CJ85</accession>
<dbReference type="HOGENOM" id="CLU_760394_0_0_5"/>
<name>Q2CJ85_OCEGH</name>
<dbReference type="Proteomes" id="UP000003635">
    <property type="component" value="Unassembled WGS sequence"/>
</dbReference>
<gene>
    <name evidence="1" type="ORF">OG2516_00774</name>
</gene>
<dbReference type="AlphaFoldDB" id="Q2CJ85"/>
<dbReference type="eggNOG" id="COG4409">
    <property type="taxonomic scope" value="Bacteria"/>
</dbReference>
<dbReference type="RefSeq" id="WP_007253687.1">
    <property type="nucleotide sequence ID" value="NZ_CH724107.1"/>
</dbReference>
<dbReference type="OrthoDB" id="41724at2"/>
<proteinExistence type="predicted"/>
<sequence>MALTAGESGTIYANPAPLLVSRQAAFPGLVALPGGDILAMFSIGQAFDAADMRAHVCRSRDGGRSWSEPVRMHAAERAESESFKPVLLPDGRLLATGYVFERPDDLTPIADPVTQELLPMRNRAAISHDGGHTWSEPHAFSVDGAALELSGPAIALDDGTLLAAGAPFHLRPEGQEGWLIESRDGGTSWSRRSVFFAGGHVAPWECRLCRMGDGRIAVQVWAYDLAAQANLDVQLCLSDDDGHSFAPPLATGIRAQASNLMSLTHDRLLAIHAHREAPAGLVLREMRAGAGADAVEVLSELALFGGADRAAHSGGGIVGQFASLRFGQPGLLRLSPREALACCWMVEDGQHVIKSWPIGLPEPG</sequence>
<dbReference type="STRING" id="314256.OG2516_00774"/>
<evidence type="ECO:0000313" key="2">
    <source>
        <dbReference type="Proteomes" id="UP000003635"/>
    </source>
</evidence>
<dbReference type="EMBL" id="AAOT01000002">
    <property type="protein sequence ID" value="EAR52715.1"/>
    <property type="molecule type" value="Genomic_DNA"/>
</dbReference>
<reference evidence="1 2" key="1">
    <citation type="journal article" date="2010" name="J. Bacteriol.">
        <title>Genome sequences of Oceanicola granulosus HTCC2516(T) and Oceanicola batsensis HTCC2597(TDelta).</title>
        <authorList>
            <person name="Thrash J.C."/>
            <person name="Cho J.C."/>
            <person name="Vergin K.L."/>
            <person name="Giovannoni S.J."/>
        </authorList>
    </citation>
    <scope>NUCLEOTIDE SEQUENCE [LARGE SCALE GENOMIC DNA]</scope>
    <source>
        <strain evidence="2">ATCC BAA-861 / DSM 15982 / KCTC 12143 / HTCC2516</strain>
    </source>
</reference>
<dbReference type="Gene3D" id="2.120.10.10">
    <property type="match status" value="1"/>
</dbReference>
<keyword evidence="2" id="KW-1185">Reference proteome</keyword>
<dbReference type="CDD" id="cd15482">
    <property type="entry name" value="Sialidase_non-viral"/>
    <property type="match status" value="1"/>
</dbReference>